<dbReference type="AlphaFoldDB" id="S7Q3I7"/>
<dbReference type="Pfam" id="PF07728">
    <property type="entry name" value="AAA_5"/>
    <property type="match status" value="2"/>
</dbReference>
<evidence type="ECO:0000256" key="1">
    <source>
        <dbReference type="ARBA" id="ARBA00022741"/>
    </source>
</evidence>
<dbReference type="GO" id="GO:0005634">
    <property type="term" value="C:nucleus"/>
    <property type="evidence" value="ECO:0007669"/>
    <property type="project" value="TreeGrafter"/>
</dbReference>
<dbReference type="InterPro" id="IPR040848">
    <property type="entry name" value="AAA_lid_7"/>
</dbReference>
<name>S7Q3I7_GLOTA</name>
<dbReference type="PROSITE" id="PS00675">
    <property type="entry name" value="SIGMA54_INTERACT_1"/>
    <property type="match status" value="1"/>
</dbReference>
<accession>S7Q3I7</accession>
<dbReference type="GO" id="GO:0000055">
    <property type="term" value="P:ribosomal large subunit export from nucleus"/>
    <property type="evidence" value="ECO:0007669"/>
    <property type="project" value="TreeGrafter"/>
</dbReference>
<protein>
    <recommendedName>
        <fullName evidence="7">P-loop containing nucleoside triphosphate hydrolase protein</fullName>
    </recommendedName>
</protein>
<dbReference type="SUPFAM" id="SSF52540">
    <property type="entry name" value="P-loop containing nucleoside triphosphate hydrolases"/>
    <property type="match status" value="2"/>
</dbReference>
<feature type="domain" description="Midasin AAA lid" evidence="4">
    <location>
        <begin position="107"/>
        <end position="231"/>
    </location>
</feature>
<keyword evidence="6" id="KW-1185">Reference proteome</keyword>
<evidence type="ECO:0000259" key="3">
    <source>
        <dbReference type="Pfam" id="PF07728"/>
    </source>
</evidence>
<keyword evidence="2" id="KW-0067">ATP-binding</keyword>
<evidence type="ECO:0000313" key="5">
    <source>
        <dbReference type="EMBL" id="EPQ54546.1"/>
    </source>
</evidence>
<dbReference type="Gene3D" id="3.40.50.300">
    <property type="entry name" value="P-loop containing nucleotide triphosphate hydrolases"/>
    <property type="match status" value="1"/>
</dbReference>
<organism evidence="5 6">
    <name type="scientific">Gloeophyllum trabeum (strain ATCC 11539 / FP-39264 / Madison 617)</name>
    <name type="common">Brown rot fungus</name>
    <dbReference type="NCBI Taxonomy" id="670483"/>
    <lineage>
        <taxon>Eukaryota</taxon>
        <taxon>Fungi</taxon>
        <taxon>Dikarya</taxon>
        <taxon>Basidiomycota</taxon>
        <taxon>Agaricomycotina</taxon>
        <taxon>Agaricomycetes</taxon>
        <taxon>Gloeophyllales</taxon>
        <taxon>Gloeophyllaceae</taxon>
        <taxon>Gloeophyllum</taxon>
    </lineage>
</organism>
<evidence type="ECO:0000256" key="2">
    <source>
        <dbReference type="ARBA" id="ARBA00022840"/>
    </source>
</evidence>
<feature type="non-terminal residue" evidence="5">
    <location>
        <position position="417"/>
    </location>
</feature>
<dbReference type="InterPro" id="IPR025662">
    <property type="entry name" value="Sigma_54_int_dom_ATP-bd_1"/>
</dbReference>
<dbReference type="GO" id="GO:0000027">
    <property type="term" value="P:ribosomal large subunit assembly"/>
    <property type="evidence" value="ECO:0007669"/>
    <property type="project" value="TreeGrafter"/>
</dbReference>
<evidence type="ECO:0000313" key="6">
    <source>
        <dbReference type="Proteomes" id="UP000030669"/>
    </source>
</evidence>
<dbReference type="Pfam" id="PF17867">
    <property type="entry name" value="AAA_lid_7"/>
    <property type="match status" value="1"/>
</dbReference>
<feature type="non-terminal residue" evidence="5">
    <location>
        <position position="1"/>
    </location>
</feature>
<dbReference type="OMA" id="WCERIAN"/>
<dbReference type="OrthoDB" id="3038741at2759"/>
<dbReference type="GO" id="GO:0005524">
    <property type="term" value="F:ATP binding"/>
    <property type="evidence" value="ECO:0007669"/>
    <property type="project" value="UniProtKB-KW"/>
</dbReference>
<dbReference type="InterPro" id="IPR011704">
    <property type="entry name" value="ATPase_dyneun-rel_AAA"/>
</dbReference>
<dbReference type="RefSeq" id="XP_007866599.1">
    <property type="nucleotide sequence ID" value="XM_007868408.1"/>
</dbReference>
<dbReference type="eggNOG" id="KOG1808">
    <property type="taxonomic scope" value="Eukaryota"/>
</dbReference>
<dbReference type="GeneID" id="19304894"/>
<dbReference type="InterPro" id="IPR027417">
    <property type="entry name" value="P-loop_NTPase"/>
</dbReference>
<dbReference type="STRING" id="670483.S7Q3I7"/>
<dbReference type="PANTHER" id="PTHR48103:SF2">
    <property type="entry name" value="MIDASIN"/>
    <property type="match status" value="1"/>
</dbReference>
<dbReference type="PANTHER" id="PTHR48103">
    <property type="entry name" value="MIDASIN-RELATED"/>
    <property type="match status" value="1"/>
</dbReference>
<dbReference type="KEGG" id="gtr:GLOTRDRAFT_15878"/>
<gene>
    <name evidence="5" type="ORF">GLOTRDRAFT_15878</name>
</gene>
<keyword evidence="1" id="KW-0547">Nucleotide-binding</keyword>
<feature type="domain" description="ATPase dynein-related AAA" evidence="3">
    <location>
        <begin position="2"/>
        <end position="42"/>
    </location>
</feature>
<sequence length="417" mass="46095">PGTFEWREGVLVRAMKEGRWVVFKDVDRASTEVLGVLKPLVESLGLGKWVGGRAGMNVPNRGRVEADEGFAVFATRSVSAKGRLPAATFFGSNKFYEVVVPAPTADELRLIVNSRFPRLAGVPARAFIRLWEDVRALGTAPSTQEVGVRELEKFCSRVENLLPASYQPMDIDEDSDDIFVPPLSAIFPNPSLREEMYLEARDVFFGIEASTPSARSHNLAMAAKIGEELGLAPERCEWVLNDRTPELELEKDNNGHVVAVRVGRTRLAAKAASRRPIEGAVARPFAMHRPAVLLLSRIATAVSLREPVLLTGETGTGKTSVVTHLAHLLHRPLISLNLSHQTESSDLLGGFKPVDARVPAYELQERFTELFGLTFSRKKNAKFEEAVRKAVGEAKWKRAVGLWKEAVRMAKERIEAK</sequence>
<dbReference type="Proteomes" id="UP000030669">
    <property type="component" value="Unassembled WGS sequence"/>
</dbReference>
<feature type="domain" description="ATPase dynein-related AAA" evidence="3">
    <location>
        <begin position="307"/>
        <end position="353"/>
    </location>
</feature>
<reference evidence="5 6" key="1">
    <citation type="journal article" date="2012" name="Science">
        <title>The Paleozoic origin of enzymatic lignin decomposition reconstructed from 31 fungal genomes.</title>
        <authorList>
            <person name="Floudas D."/>
            <person name="Binder M."/>
            <person name="Riley R."/>
            <person name="Barry K."/>
            <person name="Blanchette R.A."/>
            <person name="Henrissat B."/>
            <person name="Martinez A.T."/>
            <person name="Otillar R."/>
            <person name="Spatafora J.W."/>
            <person name="Yadav J.S."/>
            <person name="Aerts A."/>
            <person name="Benoit I."/>
            <person name="Boyd A."/>
            <person name="Carlson A."/>
            <person name="Copeland A."/>
            <person name="Coutinho P.M."/>
            <person name="de Vries R.P."/>
            <person name="Ferreira P."/>
            <person name="Findley K."/>
            <person name="Foster B."/>
            <person name="Gaskell J."/>
            <person name="Glotzer D."/>
            <person name="Gorecki P."/>
            <person name="Heitman J."/>
            <person name="Hesse C."/>
            <person name="Hori C."/>
            <person name="Igarashi K."/>
            <person name="Jurgens J.A."/>
            <person name="Kallen N."/>
            <person name="Kersten P."/>
            <person name="Kohler A."/>
            <person name="Kuees U."/>
            <person name="Kumar T.K.A."/>
            <person name="Kuo A."/>
            <person name="LaButti K."/>
            <person name="Larrondo L.F."/>
            <person name="Lindquist E."/>
            <person name="Ling A."/>
            <person name="Lombard V."/>
            <person name="Lucas S."/>
            <person name="Lundell T."/>
            <person name="Martin R."/>
            <person name="McLaughlin D.J."/>
            <person name="Morgenstern I."/>
            <person name="Morin E."/>
            <person name="Murat C."/>
            <person name="Nagy L.G."/>
            <person name="Nolan M."/>
            <person name="Ohm R.A."/>
            <person name="Patyshakuliyeva A."/>
            <person name="Rokas A."/>
            <person name="Ruiz-Duenas F.J."/>
            <person name="Sabat G."/>
            <person name="Salamov A."/>
            <person name="Samejima M."/>
            <person name="Schmutz J."/>
            <person name="Slot J.C."/>
            <person name="St John F."/>
            <person name="Stenlid J."/>
            <person name="Sun H."/>
            <person name="Sun S."/>
            <person name="Syed K."/>
            <person name="Tsang A."/>
            <person name="Wiebenga A."/>
            <person name="Young D."/>
            <person name="Pisabarro A."/>
            <person name="Eastwood D.C."/>
            <person name="Martin F."/>
            <person name="Cullen D."/>
            <person name="Grigoriev I.V."/>
            <person name="Hibbett D.S."/>
        </authorList>
    </citation>
    <scope>NUCLEOTIDE SEQUENCE [LARGE SCALE GENOMIC DNA]</scope>
    <source>
        <strain evidence="5 6">ATCC 11539</strain>
    </source>
</reference>
<dbReference type="HOGENOM" id="CLU_609135_0_0_1"/>
<dbReference type="EMBL" id="KB469303">
    <property type="protein sequence ID" value="EPQ54546.1"/>
    <property type="molecule type" value="Genomic_DNA"/>
</dbReference>
<dbReference type="GO" id="GO:0030687">
    <property type="term" value="C:preribosome, large subunit precursor"/>
    <property type="evidence" value="ECO:0007669"/>
    <property type="project" value="TreeGrafter"/>
</dbReference>
<evidence type="ECO:0008006" key="7">
    <source>
        <dbReference type="Google" id="ProtNLM"/>
    </source>
</evidence>
<evidence type="ECO:0000259" key="4">
    <source>
        <dbReference type="Pfam" id="PF17867"/>
    </source>
</evidence>
<dbReference type="GO" id="GO:0016887">
    <property type="term" value="F:ATP hydrolysis activity"/>
    <property type="evidence" value="ECO:0007669"/>
    <property type="project" value="InterPro"/>
</dbReference>
<proteinExistence type="predicted"/>